<keyword evidence="2" id="KW-0812">Transmembrane</keyword>
<dbReference type="Proteomes" id="UP000479190">
    <property type="component" value="Unassembled WGS sequence"/>
</dbReference>
<feature type="region of interest" description="Disordered" evidence="1">
    <location>
        <begin position="149"/>
        <end position="173"/>
    </location>
</feature>
<feature type="compositionally biased region" description="Basic and acidic residues" evidence="1">
    <location>
        <begin position="150"/>
        <end position="167"/>
    </location>
</feature>
<feature type="region of interest" description="Disordered" evidence="1">
    <location>
        <begin position="208"/>
        <end position="256"/>
    </location>
</feature>
<evidence type="ECO:0000256" key="1">
    <source>
        <dbReference type="SAM" id="MobiDB-lite"/>
    </source>
</evidence>
<dbReference type="AlphaFoldDB" id="A0A6H5J6X3"/>
<evidence type="ECO:0000313" key="3">
    <source>
        <dbReference type="EMBL" id="CAB0044300.1"/>
    </source>
</evidence>
<protein>
    <submittedName>
        <fullName evidence="3">Uncharacterized protein</fullName>
    </submittedName>
</protein>
<evidence type="ECO:0000313" key="4">
    <source>
        <dbReference type="Proteomes" id="UP000479190"/>
    </source>
</evidence>
<sequence length="636" mass="73576">MVPNRWWPSSSDSSSNTSDYTFFACTGFSQVLQHNRSRQAHKGSRNSPQYAETKATSSQTKLFRLPYRSYAYIAKRFHGSSISCVLAMLSLLLMAMSRYSKMIANVFYFYRKKDDHHHHNNISCKSGSDRITISRSPRRGLTKLAIDGAQHSHDEVRSENHTHKRAPDAGAKAQLERMMAPEARTHSQDDNRKEYQQLTETHRVAPEARTTLTRCSRQSKLGTCHRRQKREPHSQDGTRQRVLKKMSNSGGDASNVKKMMLGTRPRAQNFNWEDTINLTQSMRNKIRHEIQGSKMKSSHRVSFKVYGARQYVVSFGRTRLLRRTWNHQIQDYFMLNSKSNWKSIYLALDLVKPPDFSRMLWFCWVSRLPVISRSKVERGLLYEALRKLVSRIYESQAAASTNSSPREPIPSSPRSALQTRIYRLAVDSRLVLYHENLKLEIITSQKRRVTKEGHQSCKTSICANIVYSKSQKSSRCARNTVKRTQQQQLLFNVWRIARPINSRPRIRKRERRIDKYPCYKYAERRPRAKHPKAVVSSHETVLDIQKDIGESSGRCMRLSRETKLAKRRQSRYLQLGKINETSESGHGKFRKPPSGHRLPSPENAEYSKNARGYYVSTTSAAAAAVHEEKARGEHKK</sequence>
<gene>
    <name evidence="3" type="ORF">TBRA_LOCUS15888</name>
</gene>
<reference evidence="3 4" key="1">
    <citation type="submission" date="2020-02" db="EMBL/GenBank/DDBJ databases">
        <authorList>
            <person name="Ferguson B K."/>
        </authorList>
    </citation>
    <scope>NUCLEOTIDE SEQUENCE [LARGE SCALE GENOMIC DNA]</scope>
</reference>
<feature type="region of interest" description="Disordered" evidence="1">
    <location>
        <begin position="577"/>
        <end position="610"/>
    </location>
</feature>
<name>A0A6H5J6X3_9HYME</name>
<keyword evidence="4" id="KW-1185">Reference proteome</keyword>
<keyword evidence="2" id="KW-1133">Transmembrane helix</keyword>
<evidence type="ECO:0000256" key="2">
    <source>
        <dbReference type="SAM" id="Phobius"/>
    </source>
</evidence>
<feature type="compositionally biased region" description="Polar residues" evidence="1">
    <location>
        <begin position="45"/>
        <end position="55"/>
    </location>
</feature>
<dbReference type="EMBL" id="CADCXV010001427">
    <property type="protein sequence ID" value="CAB0044300.1"/>
    <property type="molecule type" value="Genomic_DNA"/>
</dbReference>
<proteinExistence type="predicted"/>
<organism evidence="3 4">
    <name type="scientific">Trichogramma brassicae</name>
    <dbReference type="NCBI Taxonomy" id="86971"/>
    <lineage>
        <taxon>Eukaryota</taxon>
        <taxon>Metazoa</taxon>
        <taxon>Ecdysozoa</taxon>
        <taxon>Arthropoda</taxon>
        <taxon>Hexapoda</taxon>
        <taxon>Insecta</taxon>
        <taxon>Pterygota</taxon>
        <taxon>Neoptera</taxon>
        <taxon>Endopterygota</taxon>
        <taxon>Hymenoptera</taxon>
        <taxon>Apocrita</taxon>
        <taxon>Proctotrupomorpha</taxon>
        <taxon>Chalcidoidea</taxon>
        <taxon>Trichogrammatidae</taxon>
        <taxon>Trichogramma</taxon>
    </lineage>
</organism>
<feature type="region of interest" description="Disordered" evidence="1">
    <location>
        <begin position="36"/>
        <end position="55"/>
    </location>
</feature>
<feature type="compositionally biased region" description="Polar residues" evidence="1">
    <location>
        <begin position="210"/>
        <end position="221"/>
    </location>
</feature>
<feature type="transmembrane region" description="Helical" evidence="2">
    <location>
        <begin position="77"/>
        <end position="96"/>
    </location>
</feature>
<keyword evidence="2" id="KW-0472">Membrane</keyword>
<accession>A0A6H5J6X3</accession>